<reference evidence="2" key="2">
    <citation type="journal article" date="2022" name="Microbiol. Resour. Announc.">
        <title>Metagenome Sequencing to Explore Phylogenomics of Terrestrial Cyanobacteria.</title>
        <authorList>
            <person name="Ward R.D."/>
            <person name="Stajich J.E."/>
            <person name="Johansen J.R."/>
            <person name="Huntemann M."/>
            <person name="Clum A."/>
            <person name="Foster B."/>
            <person name="Foster B."/>
            <person name="Roux S."/>
            <person name="Palaniappan K."/>
            <person name="Varghese N."/>
            <person name="Mukherjee S."/>
            <person name="Reddy T.B.K."/>
            <person name="Daum C."/>
            <person name="Copeland A."/>
            <person name="Chen I.A."/>
            <person name="Ivanova N.N."/>
            <person name="Kyrpides N.C."/>
            <person name="Shapiro N."/>
            <person name="Eloe-Fadrosh E.A."/>
            <person name="Pietrasiak N."/>
        </authorList>
    </citation>
    <scope>NUCLEOTIDE SEQUENCE</scope>
    <source>
        <strain evidence="2">UHER 2000/2452</strain>
    </source>
</reference>
<feature type="transmembrane region" description="Helical" evidence="1">
    <location>
        <begin position="41"/>
        <end position="59"/>
    </location>
</feature>
<proteinExistence type="predicted"/>
<dbReference type="AlphaFoldDB" id="A0A951UNC7"/>
<evidence type="ECO:0000256" key="1">
    <source>
        <dbReference type="SAM" id="Phobius"/>
    </source>
</evidence>
<keyword evidence="1" id="KW-0472">Membrane</keyword>
<feature type="transmembrane region" description="Helical" evidence="1">
    <location>
        <begin position="12"/>
        <end position="35"/>
    </location>
</feature>
<accession>A0A951UNC7</accession>
<keyword evidence="1" id="KW-1133">Transmembrane helix</keyword>
<sequence length="62" mass="6774">MRRSPNLALSIFLYAAGMLLILMAGIMLVQAFGWVKVVPETVIWALVLLSIGGGIMMGLRNR</sequence>
<evidence type="ECO:0000313" key="2">
    <source>
        <dbReference type="EMBL" id="MBW4660350.1"/>
    </source>
</evidence>
<dbReference type="EMBL" id="JAHHHD010000020">
    <property type="protein sequence ID" value="MBW4660350.1"/>
    <property type="molecule type" value="Genomic_DNA"/>
</dbReference>
<name>A0A951UNC7_9CYAN</name>
<gene>
    <name evidence="2" type="ORF">KME15_16875</name>
</gene>
<reference evidence="2" key="1">
    <citation type="submission" date="2021-05" db="EMBL/GenBank/DDBJ databases">
        <authorList>
            <person name="Pietrasiak N."/>
            <person name="Ward R."/>
            <person name="Stajich J.E."/>
            <person name="Kurbessoian T."/>
        </authorList>
    </citation>
    <scope>NUCLEOTIDE SEQUENCE</scope>
    <source>
        <strain evidence="2">UHER 2000/2452</strain>
    </source>
</reference>
<comment type="caution">
    <text evidence="2">The sequence shown here is derived from an EMBL/GenBank/DDBJ whole genome shotgun (WGS) entry which is preliminary data.</text>
</comment>
<evidence type="ECO:0000313" key="3">
    <source>
        <dbReference type="Proteomes" id="UP000757435"/>
    </source>
</evidence>
<keyword evidence="1" id="KW-0812">Transmembrane</keyword>
<dbReference type="Proteomes" id="UP000757435">
    <property type="component" value="Unassembled WGS sequence"/>
</dbReference>
<protein>
    <submittedName>
        <fullName evidence="2">Uncharacterized protein</fullName>
    </submittedName>
</protein>
<organism evidence="2 3">
    <name type="scientific">Drouetiella hepatica Uher 2000/2452</name>
    <dbReference type="NCBI Taxonomy" id="904376"/>
    <lineage>
        <taxon>Bacteria</taxon>
        <taxon>Bacillati</taxon>
        <taxon>Cyanobacteriota</taxon>
        <taxon>Cyanophyceae</taxon>
        <taxon>Oculatellales</taxon>
        <taxon>Oculatellaceae</taxon>
        <taxon>Drouetiella</taxon>
    </lineage>
</organism>